<accession>D2PT60</accession>
<gene>
    <name evidence="1" type="ordered locus">Kfla_0252</name>
</gene>
<dbReference type="eggNOG" id="COG0300">
    <property type="taxonomic scope" value="Bacteria"/>
</dbReference>
<proteinExistence type="predicted"/>
<name>D2PT60_KRIFD</name>
<dbReference type="Pfam" id="PF00106">
    <property type="entry name" value="adh_short"/>
    <property type="match status" value="1"/>
</dbReference>
<sequence>MPKTLAIVGAGPGLGAGVARAFGRRGYRVALIGRTRATLISLAEKLAADGIQAEAFPADIHHREALRSALREAAAAFGPITVLEYGPSPTGEITTALGTTVESATQQFELHMLGAITAVGEVLPGMLARGDGAVLLTTGVSSTVPAPFLGNVGPAMAALKNWAGALATEVRARGVYVGTLTIATGVVPGSPDGDPDLIGERYYELARRRDHFEQTVGDLGDFRALVAQSSR</sequence>
<dbReference type="KEGG" id="kfl:Kfla_0252"/>
<protein>
    <submittedName>
        <fullName evidence="1">Short-chain dehydrogenase/reductase SDR</fullName>
    </submittedName>
</protein>
<dbReference type="RefSeq" id="WP_012917933.1">
    <property type="nucleotide sequence ID" value="NC_013729.1"/>
</dbReference>
<dbReference type="Gene3D" id="3.40.50.720">
    <property type="entry name" value="NAD(P)-binding Rossmann-like Domain"/>
    <property type="match status" value="1"/>
</dbReference>
<dbReference type="STRING" id="479435.Kfla_0252"/>
<dbReference type="PANTHER" id="PTHR43431">
    <property type="entry name" value="OXIDOREDUCTASE, SHORT CHAIN DEHYDROGENASE/REDUCTASE FAMILY (AFU_ORTHOLOGUE AFUA_5G14000)"/>
    <property type="match status" value="1"/>
</dbReference>
<dbReference type="HOGENOM" id="CLU_010194_17_2_11"/>
<dbReference type="OrthoDB" id="9799818at2"/>
<dbReference type="Proteomes" id="UP000007967">
    <property type="component" value="Chromosome"/>
</dbReference>
<reference evidence="2" key="1">
    <citation type="submission" date="2009-09" db="EMBL/GenBank/DDBJ databases">
        <title>The complete genome of Kribbella flavida DSM 17836.</title>
        <authorList>
            <consortium name="US DOE Joint Genome Institute (JGI-PGF)"/>
            <person name="Lucas S."/>
            <person name="Copeland A."/>
            <person name="Lapidus A."/>
            <person name="Glavina del Rio T."/>
            <person name="Dalin E."/>
            <person name="Tice H."/>
            <person name="Bruce D."/>
            <person name="Goodwin L."/>
            <person name="Pitluck S."/>
            <person name="Kyrpides N."/>
            <person name="Mavromatis K."/>
            <person name="Ivanova N."/>
            <person name="Saunders E."/>
            <person name="Brettin T."/>
            <person name="Detter J.C."/>
            <person name="Han C."/>
            <person name="Larimer F."/>
            <person name="Land M."/>
            <person name="Hauser L."/>
            <person name="Markowitz V."/>
            <person name="Cheng J.-F."/>
            <person name="Hugenholtz P."/>
            <person name="Woyke T."/>
            <person name="Wu D."/>
            <person name="Pukall R."/>
            <person name="Klenk H.-P."/>
            <person name="Eisen J.A."/>
        </authorList>
    </citation>
    <scope>NUCLEOTIDE SEQUENCE [LARGE SCALE GENOMIC DNA]</scope>
    <source>
        <strain evidence="2">DSM 17836 / JCM 10339 / NBRC 14399</strain>
    </source>
</reference>
<dbReference type="AlphaFoldDB" id="D2PT60"/>
<reference evidence="1 2" key="2">
    <citation type="journal article" date="2010" name="Stand. Genomic Sci.">
        <title>Complete genome sequence of Kribbella flavida type strain (IFO 14399).</title>
        <authorList>
            <person name="Pukall R."/>
            <person name="Lapidus A."/>
            <person name="Glavina Del Rio T."/>
            <person name="Copeland A."/>
            <person name="Tice H."/>
            <person name="Cheng J.-F."/>
            <person name="Lucas S."/>
            <person name="Chen F."/>
            <person name="Nolan M."/>
            <person name="LaButti K."/>
            <person name="Pati A."/>
            <person name="Ivanova N."/>
            <person name="Mavrommatis K."/>
            <person name="Mikhailova N."/>
            <person name="Pitluck S."/>
            <person name="Bruce D."/>
            <person name="Goodwin L."/>
            <person name="Land M."/>
            <person name="Hauser L."/>
            <person name="Chang Y.-J."/>
            <person name="Jeffries C.D."/>
            <person name="Chen A."/>
            <person name="Palaniappan K."/>
            <person name="Chain P."/>
            <person name="Rohde M."/>
            <person name="Goeker M."/>
            <person name="Bristow J."/>
            <person name="Eisen J.A."/>
            <person name="Markowitz V."/>
            <person name="Hugenholtz P."/>
            <person name="Kyrpides N.C."/>
            <person name="Klenk H.-P."/>
            <person name="Brettin T."/>
        </authorList>
    </citation>
    <scope>NUCLEOTIDE SEQUENCE [LARGE SCALE GENOMIC DNA]</scope>
    <source>
        <strain evidence="2">DSM 17836 / JCM 10339 / NBRC 14399</strain>
    </source>
</reference>
<dbReference type="SUPFAM" id="SSF51735">
    <property type="entry name" value="NAD(P)-binding Rossmann-fold domains"/>
    <property type="match status" value="1"/>
</dbReference>
<keyword evidence="2" id="KW-1185">Reference proteome</keyword>
<evidence type="ECO:0000313" key="2">
    <source>
        <dbReference type="Proteomes" id="UP000007967"/>
    </source>
</evidence>
<dbReference type="InterPro" id="IPR036291">
    <property type="entry name" value="NAD(P)-bd_dom_sf"/>
</dbReference>
<organism evidence="1 2">
    <name type="scientific">Kribbella flavida (strain DSM 17836 / JCM 10339 / NBRC 14399)</name>
    <dbReference type="NCBI Taxonomy" id="479435"/>
    <lineage>
        <taxon>Bacteria</taxon>
        <taxon>Bacillati</taxon>
        <taxon>Actinomycetota</taxon>
        <taxon>Actinomycetes</taxon>
        <taxon>Propionibacteriales</taxon>
        <taxon>Kribbellaceae</taxon>
        <taxon>Kribbella</taxon>
    </lineage>
</organism>
<dbReference type="EMBL" id="CP001736">
    <property type="protein sequence ID" value="ADB29376.1"/>
    <property type="molecule type" value="Genomic_DNA"/>
</dbReference>
<dbReference type="PANTHER" id="PTHR43431:SF7">
    <property type="entry name" value="OXIDOREDUCTASE, SHORT CHAIN DEHYDROGENASE_REDUCTASE FAMILY (AFU_ORTHOLOGUE AFUA_5G14000)"/>
    <property type="match status" value="1"/>
</dbReference>
<evidence type="ECO:0000313" key="1">
    <source>
        <dbReference type="EMBL" id="ADB29376.1"/>
    </source>
</evidence>
<dbReference type="InterPro" id="IPR002347">
    <property type="entry name" value="SDR_fam"/>
</dbReference>